<dbReference type="AlphaFoldDB" id="A0A840UZ09"/>
<name>A0A840UZ09_9BACT</name>
<accession>A0A840UZ09</accession>
<dbReference type="EMBL" id="JACHEO010000014">
    <property type="protein sequence ID" value="MBB5348684.1"/>
    <property type="molecule type" value="Genomic_DNA"/>
</dbReference>
<evidence type="ECO:0000313" key="1">
    <source>
        <dbReference type="EMBL" id="MBB5348684.1"/>
    </source>
</evidence>
<reference evidence="1 2" key="1">
    <citation type="submission" date="2020-08" db="EMBL/GenBank/DDBJ databases">
        <title>Genomic Encyclopedia of Type Strains, Phase IV (KMG-IV): sequencing the most valuable type-strain genomes for metagenomic binning, comparative biology and taxonomic classification.</title>
        <authorList>
            <person name="Goeker M."/>
        </authorList>
    </citation>
    <scope>NUCLEOTIDE SEQUENCE [LARGE SCALE GENOMIC DNA]</scope>
    <source>
        <strain evidence="1 2">DSM 28570</strain>
    </source>
</reference>
<sequence>MHPVATMLQPMKKPALGRLDTGQAALARRRLNARAKLRQQHPPDIPRGRFSLDRIARTGYPCYIKQPFKMETDYENQIF</sequence>
<proteinExistence type="predicted"/>
<organism evidence="1 2">
    <name type="scientific">Desulfoprunum benzoelyticum</name>
    <dbReference type="NCBI Taxonomy" id="1506996"/>
    <lineage>
        <taxon>Bacteria</taxon>
        <taxon>Pseudomonadati</taxon>
        <taxon>Thermodesulfobacteriota</taxon>
        <taxon>Desulfobulbia</taxon>
        <taxon>Desulfobulbales</taxon>
        <taxon>Desulfobulbaceae</taxon>
        <taxon>Desulfoprunum</taxon>
    </lineage>
</organism>
<comment type="caution">
    <text evidence="1">The sequence shown here is derived from an EMBL/GenBank/DDBJ whole genome shotgun (WGS) entry which is preliminary data.</text>
</comment>
<gene>
    <name evidence="1" type="ORF">HNQ81_002424</name>
</gene>
<evidence type="ECO:0000313" key="2">
    <source>
        <dbReference type="Proteomes" id="UP000539642"/>
    </source>
</evidence>
<dbReference type="Proteomes" id="UP000539642">
    <property type="component" value="Unassembled WGS sequence"/>
</dbReference>
<keyword evidence="2" id="KW-1185">Reference proteome</keyword>
<protein>
    <submittedName>
        <fullName evidence="1">Uncharacterized protein</fullName>
    </submittedName>
</protein>